<evidence type="ECO:0000313" key="3">
    <source>
        <dbReference type="Proteomes" id="UP000604825"/>
    </source>
</evidence>
<name>A0A811Q950_9POAL</name>
<evidence type="ECO:0000256" key="1">
    <source>
        <dbReference type="SAM" id="MobiDB-lite"/>
    </source>
</evidence>
<evidence type="ECO:0000313" key="2">
    <source>
        <dbReference type="EMBL" id="CAD6253241.1"/>
    </source>
</evidence>
<feature type="region of interest" description="Disordered" evidence="1">
    <location>
        <begin position="78"/>
        <end position="101"/>
    </location>
</feature>
<keyword evidence="3" id="KW-1185">Reference proteome</keyword>
<accession>A0A811Q950</accession>
<organism evidence="2 3">
    <name type="scientific">Miscanthus lutarioriparius</name>
    <dbReference type="NCBI Taxonomy" id="422564"/>
    <lineage>
        <taxon>Eukaryota</taxon>
        <taxon>Viridiplantae</taxon>
        <taxon>Streptophyta</taxon>
        <taxon>Embryophyta</taxon>
        <taxon>Tracheophyta</taxon>
        <taxon>Spermatophyta</taxon>
        <taxon>Magnoliopsida</taxon>
        <taxon>Liliopsida</taxon>
        <taxon>Poales</taxon>
        <taxon>Poaceae</taxon>
        <taxon>PACMAD clade</taxon>
        <taxon>Panicoideae</taxon>
        <taxon>Andropogonodae</taxon>
        <taxon>Andropogoneae</taxon>
        <taxon>Saccharinae</taxon>
        <taxon>Miscanthus</taxon>
    </lineage>
</organism>
<protein>
    <submittedName>
        <fullName evidence="2">Uncharacterized protein</fullName>
    </submittedName>
</protein>
<dbReference type="Proteomes" id="UP000604825">
    <property type="component" value="Unassembled WGS sequence"/>
</dbReference>
<gene>
    <name evidence="2" type="ORF">NCGR_LOCUS36873</name>
</gene>
<reference evidence="2" key="1">
    <citation type="submission" date="2020-10" db="EMBL/GenBank/DDBJ databases">
        <authorList>
            <person name="Han B."/>
            <person name="Lu T."/>
            <person name="Zhao Q."/>
            <person name="Huang X."/>
            <person name="Zhao Y."/>
        </authorList>
    </citation>
    <scope>NUCLEOTIDE SEQUENCE</scope>
</reference>
<dbReference type="EMBL" id="CAJGYO010000009">
    <property type="protein sequence ID" value="CAD6253241.1"/>
    <property type="molecule type" value="Genomic_DNA"/>
</dbReference>
<feature type="compositionally biased region" description="Polar residues" evidence="1">
    <location>
        <begin position="1"/>
        <end position="26"/>
    </location>
</feature>
<dbReference type="AlphaFoldDB" id="A0A811Q950"/>
<sequence>MALPSSWSDIPLESSATCPRTWTASGSPPCPQWRAAAREVPLPSPLPLLALPDGIVHSLCRDLWQLAGLLNRGRLLPEGSVLQRHRDTSSGVPRPSPMSPQ</sequence>
<comment type="caution">
    <text evidence="2">The sequence shown here is derived from an EMBL/GenBank/DDBJ whole genome shotgun (WGS) entry which is preliminary data.</text>
</comment>
<feature type="region of interest" description="Disordered" evidence="1">
    <location>
        <begin position="1"/>
        <end position="29"/>
    </location>
</feature>
<proteinExistence type="predicted"/>